<evidence type="ECO:0000313" key="2">
    <source>
        <dbReference type="Proteomes" id="UP001283361"/>
    </source>
</evidence>
<protein>
    <submittedName>
        <fullName evidence="1">Uncharacterized protein</fullName>
    </submittedName>
</protein>
<dbReference type="AlphaFoldDB" id="A0AAE1B120"/>
<dbReference type="EMBL" id="JAWDGP010000750">
    <property type="protein sequence ID" value="KAK3797617.1"/>
    <property type="molecule type" value="Genomic_DNA"/>
</dbReference>
<organism evidence="1 2">
    <name type="scientific">Elysia crispata</name>
    <name type="common">lettuce slug</name>
    <dbReference type="NCBI Taxonomy" id="231223"/>
    <lineage>
        <taxon>Eukaryota</taxon>
        <taxon>Metazoa</taxon>
        <taxon>Spiralia</taxon>
        <taxon>Lophotrochozoa</taxon>
        <taxon>Mollusca</taxon>
        <taxon>Gastropoda</taxon>
        <taxon>Heterobranchia</taxon>
        <taxon>Euthyneura</taxon>
        <taxon>Panpulmonata</taxon>
        <taxon>Sacoglossa</taxon>
        <taxon>Placobranchoidea</taxon>
        <taxon>Plakobranchidae</taxon>
        <taxon>Elysia</taxon>
    </lineage>
</organism>
<comment type="caution">
    <text evidence="1">The sequence shown here is derived from an EMBL/GenBank/DDBJ whole genome shotgun (WGS) entry which is preliminary data.</text>
</comment>
<reference evidence="1" key="1">
    <citation type="journal article" date="2023" name="G3 (Bethesda)">
        <title>A reference genome for the long-term kleptoplast-retaining sea slug Elysia crispata morphotype clarki.</title>
        <authorList>
            <person name="Eastman K.E."/>
            <person name="Pendleton A.L."/>
            <person name="Shaikh M.A."/>
            <person name="Suttiyut T."/>
            <person name="Ogas R."/>
            <person name="Tomko P."/>
            <person name="Gavelis G."/>
            <person name="Widhalm J.R."/>
            <person name="Wisecaver J.H."/>
        </authorList>
    </citation>
    <scope>NUCLEOTIDE SEQUENCE</scope>
    <source>
        <strain evidence="1">ECLA1</strain>
    </source>
</reference>
<keyword evidence="2" id="KW-1185">Reference proteome</keyword>
<name>A0AAE1B120_9GAST</name>
<proteinExistence type="predicted"/>
<evidence type="ECO:0000313" key="1">
    <source>
        <dbReference type="EMBL" id="KAK3797617.1"/>
    </source>
</evidence>
<dbReference type="Proteomes" id="UP001283361">
    <property type="component" value="Unassembled WGS sequence"/>
</dbReference>
<sequence length="97" mass="11113">MILTILAHPNRCLKYTMNQYFAILASRDIPDLKRACVTRALKTRLVCSVSCLIHFVSTLVMTLCLTDFCGMNRLKTCYGFRTQRLVISENIKIQNPV</sequence>
<accession>A0AAE1B120</accession>
<gene>
    <name evidence="1" type="ORF">RRG08_054643</name>
</gene>